<keyword evidence="6" id="KW-0560">Oxidoreductase</keyword>
<dbReference type="Pfam" id="PF04321">
    <property type="entry name" value="RmlD_sub_bind"/>
    <property type="match status" value="1"/>
</dbReference>
<dbReference type="CDD" id="cd05254">
    <property type="entry name" value="dTDP_HR_like_SDR_e"/>
    <property type="match status" value="1"/>
</dbReference>
<dbReference type="AlphaFoldDB" id="A0A099GLL0"/>
<dbReference type="InterPro" id="IPR005913">
    <property type="entry name" value="dTDP_dehydrorham_reduct"/>
</dbReference>
<evidence type="ECO:0000313" key="9">
    <source>
        <dbReference type="Proteomes" id="UP000029858"/>
    </source>
</evidence>
<dbReference type="NCBIfam" id="TIGR01214">
    <property type="entry name" value="rmlD"/>
    <property type="match status" value="1"/>
</dbReference>
<keyword evidence="6" id="KW-0521">NADP</keyword>
<dbReference type="Proteomes" id="UP000029858">
    <property type="component" value="Unassembled WGS sequence"/>
</dbReference>
<dbReference type="GO" id="GO:0019305">
    <property type="term" value="P:dTDP-rhamnose biosynthetic process"/>
    <property type="evidence" value="ECO:0007669"/>
    <property type="project" value="UniProtKB-UniPathway"/>
</dbReference>
<dbReference type="InterPro" id="IPR029903">
    <property type="entry name" value="RmlD-like-bd"/>
</dbReference>
<dbReference type="RefSeq" id="WP_036706225.1">
    <property type="nucleotide sequence ID" value="NZ_JRKQ01000001.1"/>
</dbReference>
<sequence>MSGLLIFGRTGQVARELARLAPEAQFAGRDEADLTRPDDCAALIRARTPAAVINAAAYTAVDRAESEPDVARLVNRDAPEAMAVACAGLGIPFVHVSTDYVFDGSGDAPRHESDTTGPIGVYGTTKLEGERAIAAAGGQWAVLRTSWVFSAHGTNFVKTMRRLGAERDRLTIVADQIGGPTPAADIAAALLEMARQMQADPSKDGIYHFAGAPDVSWADFARAIFARSGLSPVVEDIPTSAYPTPARRPLNSRLDCTAITRDFGIARPDWRTGLAAVITELDA</sequence>
<organism evidence="8 9">
    <name type="scientific">Paracoccus sanguinis</name>
    <dbReference type="NCBI Taxonomy" id="1545044"/>
    <lineage>
        <taxon>Bacteria</taxon>
        <taxon>Pseudomonadati</taxon>
        <taxon>Pseudomonadota</taxon>
        <taxon>Alphaproteobacteria</taxon>
        <taxon>Rhodobacterales</taxon>
        <taxon>Paracoccaceae</taxon>
        <taxon>Paracoccus</taxon>
    </lineage>
</organism>
<evidence type="ECO:0000256" key="1">
    <source>
        <dbReference type="ARBA" id="ARBA00004781"/>
    </source>
</evidence>
<comment type="catalytic activity">
    <reaction evidence="5 6">
        <text>dTDP-beta-L-rhamnose + NADP(+) = dTDP-4-dehydro-beta-L-rhamnose + NADPH + H(+)</text>
        <dbReference type="Rhea" id="RHEA:21796"/>
        <dbReference type="ChEBI" id="CHEBI:15378"/>
        <dbReference type="ChEBI" id="CHEBI:57510"/>
        <dbReference type="ChEBI" id="CHEBI:57783"/>
        <dbReference type="ChEBI" id="CHEBI:58349"/>
        <dbReference type="ChEBI" id="CHEBI:62830"/>
        <dbReference type="EC" id="1.1.1.133"/>
    </reaction>
</comment>
<dbReference type="Gene3D" id="3.90.25.10">
    <property type="entry name" value="UDP-galactose 4-epimerase, domain 1"/>
    <property type="match status" value="1"/>
</dbReference>
<comment type="pathway">
    <text evidence="1 6">Carbohydrate biosynthesis; dTDP-L-rhamnose biosynthesis.</text>
</comment>
<comment type="cofactor">
    <cofactor evidence="6">
        <name>Mg(2+)</name>
        <dbReference type="ChEBI" id="CHEBI:18420"/>
    </cofactor>
    <text evidence="6">Binds 1 Mg(2+) ion per monomer.</text>
</comment>
<dbReference type="UniPathway" id="UPA00124"/>
<evidence type="ECO:0000256" key="2">
    <source>
        <dbReference type="ARBA" id="ARBA00010944"/>
    </source>
</evidence>
<evidence type="ECO:0000256" key="6">
    <source>
        <dbReference type="RuleBase" id="RU364082"/>
    </source>
</evidence>
<feature type="domain" description="RmlD-like substrate binding" evidence="7">
    <location>
        <begin position="4"/>
        <end position="281"/>
    </location>
</feature>
<dbReference type="Gene3D" id="3.40.50.720">
    <property type="entry name" value="NAD(P)-binding Rossmann-like Domain"/>
    <property type="match status" value="1"/>
</dbReference>
<dbReference type="EMBL" id="JRKQ01000001">
    <property type="protein sequence ID" value="KGJ23724.1"/>
    <property type="molecule type" value="Genomic_DNA"/>
</dbReference>
<proteinExistence type="inferred from homology"/>
<evidence type="ECO:0000256" key="4">
    <source>
        <dbReference type="ARBA" id="ARBA00017099"/>
    </source>
</evidence>
<protein>
    <recommendedName>
        <fullName evidence="4 6">dTDP-4-dehydrorhamnose reductase</fullName>
        <ecNumber evidence="3 6">1.1.1.133</ecNumber>
    </recommendedName>
</protein>
<gene>
    <name evidence="8" type="ORF">IX56_00115</name>
</gene>
<dbReference type="GO" id="GO:0005829">
    <property type="term" value="C:cytosol"/>
    <property type="evidence" value="ECO:0007669"/>
    <property type="project" value="TreeGrafter"/>
</dbReference>
<dbReference type="InterPro" id="IPR036291">
    <property type="entry name" value="NAD(P)-bd_dom_sf"/>
</dbReference>
<comment type="function">
    <text evidence="6">Catalyzes the reduction of dTDP-6-deoxy-L-lyxo-4-hexulose to yield dTDP-L-rhamnose.</text>
</comment>
<evidence type="ECO:0000259" key="7">
    <source>
        <dbReference type="Pfam" id="PF04321"/>
    </source>
</evidence>
<reference evidence="8 9" key="1">
    <citation type="submission" date="2014-09" db="EMBL/GenBank/DDBJ databases">
        <authorList>
            <person name="McGinnis J.M."/>
            <person name="Wolfgang W.J."/>
        </authorList>
    </citation>
    <scope>NUCLEOTIDE SEQUENCE [LARGE SCALE GENOMIC DNA]</scope>
    <source>
        <strain evidence="8 9">5503</strain>
    </source>
</reference>
<evidence type="ECO:0000313" key="8">
    <source>
        <dbReference type="EMBL" id="KGJ23724.1"/>
    </source>
</evidence>
<evidence type="ECO:0000256" key="5">
    <source>
        <dbReference type="ARBA" id="ARBA00048200"/>
    </source>
</evidence>
<evidence type="ECO:0000256" key="3">
    <source>
        <dbReference type="ARBA" id="ARBA00012929"/>
    </source>
</evidence>
<name>A0A099GLL0_9RHOB</name>
<accession>A0A099GLL0</accession>
<comment type="caution">
    <text evidence="8">The sequence shown here is derived from an EMBL/GenBank/DDBJ whole genome shotgun (WGS) entry which is preliminary data.</text>
</comment>
<dbReference type="PANTHER" id="PTHR10491:SF4">
    <property type="entry name" value="METHIONINE ADENOSYLTRANSFERASE 2 SUBUNIT BETA"/>
    <property type="match status" value="1"/>
</dbReference>
<dbReference type="GO" id="GO:0008831">
    <property type="term" value="F:dTDP-4-dehydrorhamnose reductase activity"/>
    <property type="evidence" value="ECO:0007669"/>
    <property type="project" value="UniProtKB-EC"/>
</dbReference>
<dbReference type="PANTHER" id="PTHR10491">
    <property type="entry name" value="DTDP-4-DEHYDRORHAMNOSE REDUCTASE"/>
    <property type="match status" value="1"/>
</dbReference>
<reference evidence="8 9" key="2">
    <citation type="submission" date="2014-10" db="EMBL/GenBank/DDBJ databases">
        <title>Paracoccus sanguinis sp. nov., isolated from clinical specimens of New York State patients.</title>
        <authorList>
            <person name="Mingle L.A."/>
            <person name="Cole J.A."/>
            <person name="Lapierre P."/>
            <person name="Musser K.A."/>
        </authorList>
    </citation>
    <scope>NUCLEOTIDE SEQUENCE [LARGE SCALE GENOMIC DNA]</scope>
    <source>
        <strain evidence="8 9">5503</strain>
    </source>
</reference>
<comment type="similarity">
    <text evidence="2 6">Belongs to the dTDP-4-dehydrorhamnose reductase family.</text>
</comment>
<dbReference type="EC" id="1.1.1.133" evidence="3 6"/>
<dbReference type="SUPFAM" id="SSF51735">
    <property type="entry name" value="NAD(P)-binding Rossmann-fold domains"/>
    <property type="match status" value="1"/>
</dbReference>